<sequence>MRSGTLFTSDERSKEPTCGTYDACAFRLQAFQNIGAEDPIEYAERPGYTSEEKPAPTRWYFGNNSQNLG</sequence>
<evidence type="ECO:0000313" key="3">
    <source>
        <dbReference type="Proteomes" id="UP001597111"/>
    </source>
</evidence>
<evidence type="ECO:0000313" key="2">
    <source>
        <dbReference type="EMBL" id="MFD1527698.1"/>
    </source>
</evidence>
<organism evidence="2 3">
    <name type="scientific">Halolamina salina</name>
    <dbReference type="NCBI Taxonomy" id="1220023"/>
    <lineage>
        <taxon>Archaea</taxon>
        <taxon>Methanobacteriati</taxon>
        <taxon>Methanobacteriota</taxon>
        <taxon>Stenosarchaea group</taxon>
        <taxon>Halobacteria</taxon>
        <taxon>Halobacteriales</taxon>
        <taxon>Haloferacaceae</taxon>
    </lineage>
</organism>
<gene>
    <name evidence="2" type="ORF">ACFR9S_15565</name>
</gene>
<feature type="region of interest" description="Disordered" evidence="1">
    <location>
        <begin position="45"/>
        <end position="69"/>
    </location>
</feature>
<name>A0ABD6B9X7_9EURY</name>
<proteinExistence type="predicted"/>
<protein>
    <recommendedName>
        <fullName evidence="4">PD-(D/E)XK nuclease superfamily protein</fullName>
    </recommendedName>
</protein>
<dbReference type="Proteomes" id="UP001597111">
    <property type="component" value="Unassembled WGS sequence"/>
</dbReference>
<accession>A0ABD6B9X7</accession>
<keyword evidence="3" id="KW-1185">Reference proteome</keyword>
<comment type="caution">
    <text evidence="2">The sequence shown here is derived from an EMBL/GenBank/DDBJ whole genome shotgun (WGS) entry which is preliminary data.</text>
</comment>
<evidence type="ECO:0008006" key="4">
    <source>
        <dbReference type="Google" id="ProtNLM"/>
    </source>
</evidence>
<dbReference type="EMBL" id="JBHUDH010000254">
    <property type="protein sequence ID" value="MFD1527698.1"/>
    <property type="molecule type" value="Genomic_DNA"/>
</dbReference>
<reference evidence="2 3" key="1">
    <citation type="journal article" date="2019" name="Int. J. Syst. Evol. Microbiol.">
        <title>The Global Catalogue of Microorganisms (GCM) 10K type strain sequencing project: providing services to taxonomists for standard genome sequencing and annotation.</title>
        <authorList>
            <consortium name="The Broad Institute Genomics Platform"/>
            <consortium name="The Broad Institute Genome Sequencing Center for Infectious Disease"/>
            <person name="Wu L."/>
            <person name="Ma J."/>
        </authorList>
    </citation>
    <scope>NUCLEOTIDE SEQUENCE [LARGE SCALE GENOMIC DNA]</scope>
    <source>
        <strain evidence="2 3">CGMCC 1.12285</strain>
    </source>
</reference>
<evidence type="ECO:0000256" key="1">
    <source>
        <dbReference type="SAM" id="MobiDB-lite"/>
    </source>
</evidence>
<dbReference type="AlphaFoldDB" id="A0ABD6B9X7"/>
<dbReference type="RefSeq" id="WP_379730398.1">
    <property type="nucleotide sequence ID" value="NZ_JBHSWZ010000002.1"/>
</dbReference>